<proteinExistence type="evidence at transcript level"/>
<organism evidence="2">
    <name type="scientific">Pan troglodytes</name>
    <name type="common">Chimpanzee</name>
    <dbReference type="NCBI Taxonomy" id="9598"/>
    <lineage>
        <taxon>Eukaryota</taxon>
        <taxon>Metazoa</taxon>
        <taxon>Chordata</taxon>
        <taxon>Craniata</taxon>
        <taxon>Vertebrata</taxon>
        <taxon>Euteleostomi</taxon>
        <taxon>Mammalia</taxon>
        <taxon>Eutheria</taxon>
        <taxon>Euarchontoglires</taxon>
        <taxon>Primates</taxon>
        <taxon>Haplorrhini</taxon>
        <taxon>Catarrhini</taxon>
        <taxon>Hominidae</taxon>
        <taxon>Pan</taxon>
    </lineage>
</organism>
<evidence type="ECO:0000256" key="1">
    <source>
        <dbReference type="SAM" id="MobiDB-lite"/>
    </source>
</evidence>
<protein>
    <submittedName>
        <fullName evidence="2">ATP synthase lipid-binding protein, mitochondrial</fullName>
    </submittedName>
</protein>
<dbReference type="AlphaFoldDB" id="G2HFG0"/>
<reference evidence="2" key="1">
    <citation type="journal article" date="2011" name="Funct. Integr. Genomics">
        <title>Major chimpanzee-specific structural changes in sperm development-associated genes.</title>
        <authorList>
            <person name="Kim R.N."/>
            <person name="Kim D.W."/>
            <person name="Choi S.H."/>
            <person name="Chae S.H."/>
            <person name="Nam S.H."/>
            <person name="Kim D.W."/>
            <person name="Kim A."/>
            <person name="Kang A."/>
            <person name="Park K.H."/>
            <person name="Lee Y.S."/>
            <person name="Hirai M."/>
            <person name="Suzuki Y."/>
            <person name="Sugano S."/>
            <person name="Hashimoto K."/>
            <person name="Kim D.S."/>
            <person name="Park H.S."/>
        </authorList>
    </citation>
    <scope>NUCLEOTIDE SEQUENCE</scope>
    <source>
        <tissue evidence="2">Testis</tissue>
    </source>
</reference>
<sequence>MPSSAGARCKEERGLERTDGGEGDDQRVVIISKQPGSQWDYYYYFFPLCRLKKCRPPGHYSFLQLW</sequence>
<evidence type="ECO:0000313" key="2">
    <source>
        <dbReference type="EMBL" id="BAK62468.1"/>
    </source>
</evidence>
<feature type="region of interest" description="Disordered" evidence="1">
    <location>
        <begin position="1"/>
        <end position="24"/>
    </location>
</feature>
<accession>G2HFG0</accession>
<dbReference type="EMBL" id="AK305474">
    <property type="protein sequence ID" value="BAK62468.1"/>
    <property type="molecule type" value="mRNA"/>
</dbReference>
<feature type="compositionally biased region" description="Basic and acidic residues" evidence="1">
    <location>
        <begin position="8"/>
        <end position="24"/>
    </location>
</feature>
<name>G2HFG0_PANTR</name>